<evidence type="ECO:0000256" key="1">
    <source>
        <dbReference type="SAM" id="MobiDB-lite"/>
    </source>
</evidence>
<comment type="caution">
    <text evidence="2">The sequence shown here is derived from an EMBL/GenBank/DDBJ whole genome shotgun (WGS) entry which is preliminary data.</text>
</comment>
<feature type="region of interest" description="Disordered" evidence="1">
    <location>
        <begin position="1"/>
        <end position="25"/>
    </location>
</feature>
<protein>
    <submittedName>
        <fullName evidence="2">Uncharacterized protein</fullName>
    </submittedName>
</protein>
<feature type="non-terminal residue" evidence="2">
    <location>
        <position position="82"/>
    </location>
</feature>
<keyword evidence="3" id="KW-1185">Reference proteome</keyword>
<dbReference type="Proteomes" id="UP000823775">
    <property type="component" value="Unassembled WGS sequence"/>
</dbReference>
<evidence type="ECO:0000313" key="2">
    <source>
        <dbReference type="EMBL" id="MCD7457736.1"/>
    </source>
</evidence>
<reference evidence="2 3" key="1">
    <citation type="journal article" date="2021" name="BMC Genomics">
        <title>Datura genome reveals duplications of psychoactive alkaloid biosynthetic genes and high mutation rate following tissue culture.</title>
        <authorList>
            <person name="Rajewski A."/>
            <person name="Carter-House D."/>
            <person name="Stajich J."/>
            <person name="Litt A."/>
        </authorList>
    </citation>
    <scope>NUCLEOTIDE SEQUENCE [LARGE SCALE GENOMIC DNA]</scope>
    <source>
        <strain evidence="2">AR-01</strain>
    </source>
</reference>
<dbReference type="EMBL" id="JACEIK010000474">
    <property type="protein sequence ID" value="MCD7457736.1"/>
    <property type="molecule type" value="Genomic_DNA"/>
</dbReference>
<sequence length="82" mass="9207">MASMAIGQTSAMYDQSAIPTSPTNHPPHLNYAYIFKPQNNSPQPKHSIPVKPVSLLHGEPYIRWTEAEVEKMNIIENLQHAV</sequence>
<accession>A0ABS8SFR4</accession>
<name>A0ABS8SFR4_DATST</name>
<gene>
    <name evidence="2" type="ORF">HAX54_036009</name>
</gene>
<evidence type="ECO:0000313" key="3">
    <source>
        <dbReference type="Proteomes" id="UP000823775"/>
    </source>
</evidence>
<proteinExistence type="predicted"/>
<organism evidence="2 3">
    <name type="scientific">Datura stramonium</name>
    <name type="common">Jimsonweed</name>
    <name type="synonym">Common thornapple</name>
    <dbReference type="NCBI Taxonomy" id="4076"/>
    <lineage>
        <taxon>Eukaryota</taxon>
        <taxon>Viridiplantae</taxon>
        <taxon>Streptophyta</taxon>
        <taxon>Embryophyta</taxon>
        <taxon>Tracheophyta</taxon>
        <taxon>Spermatophyta</taxon>
        <taxon>Magnoliopsida</taxon>
        <taxon>eudicotyledons</taxon>
        <taxon>Gunneridae</taxon>
        <taxon>Pentapetalae</taxon>
        <taxon>asterids</taxon>
        <taxon>lamiids</taxon>
        <taxon>Solanales</taxon>
        <taxon>Solanaceae</taxon>
        <taxon>Solanoideae</taxon>
        <taxon>Datureae</taxon>
        <taxon>Datura</taxon>
    </lineage>
</organism>
<feature type="compositionally biased region" description="Polar residues" evidence="1">
    <location>
        <begin position="1"/>
        <end position="23"/>
    </location>
</feature>